<feature type="DNA-binding region" description="Homeobox" evidence="9">
    <location>
        <begin position="521"/>
        <end position="567"/>
    </location>
</feature>
<feature type="compositionally biased region" description="Basic and acidic residues" evidence="12">
    <location>
        <begin position="223"/>
        <end position="236"/>
    </location>
</feature>
<organism evidence="15 16">
    <name type="scientific">Apis cerana cerana</name>
    <name type="common">Oriental honeybee</name>
    <dbReference type="NCBI Taxonomy" id="94128"/>
    <lineage>
        <taxon>Eukaryota</taxon>
        <taxon>Metazoa</taxon>
        <taxon>Ecdysozoa</taxon>
        <taxon>Arthropoda</taxon>
        <taxon>Hexapoda</taxon>
        <taxon>Insecta</taxon>
        <taxon>Pterygota</taxon>
        <taxon>Neoptera</taxon>
        <taxon>Endopterygota</taxon>
        <taxon>Hymenoptera</taxon>
        <taxon>Apocrita</taxon>
        <taxon>Aculeata</taxon>
        <taxon>Apoidea</taxon>
        <taxon>Anthophila</taxon>
        <taxon>Apidae</taxon>
        <taxon>Apis</taxon>
    </lineage>
</organism>
<dbReference type="STRING" id="94128.A0A2A3ET79"/>
<keyword evidence="2 10" id="KW-0479">Metal-binding</keyword>
<sequence length="749" mass="78966">MPWPEIRGIDSASETRRIRRQAISSNNTAAEAAEAVATTEASRTAARDPQPFHGHVCRRTGLATPERGLASQSKRSTEGPAPWSCPMGVARLARRATSGRSKVLLVRRKIDSKEILAEKCSLSFRSRETWFGDAPVMCRMRETNYGSVPAECFGPSMARRVRPLLRLQNHVAGQVFLKGSEAILQRGFLQSGPRDKSLIGITLEGLCARGGRRRIGKDRMRRRGDEGECEEREKGGRSSGSVMTVGREISPASASVRRLLGTASRTANLDRLMNSGSSSSSSPKGTTGVIAIINRAIPVIKKITRITRRYGTKCSGCLQGISPQDLVRKARDKVFHLNCFTCLVCRKQMSTGEELYVLDDNKFVCKQDYLSGKPLPDTHHVHGHHVTGALFEVNDSTSDVIKIHDSDRSRAESSNLSTGGDSLMGSGSEDEDEDGSAHHHHGGVGGPHLGPHNLGPGGPGDQTVGHTGDLPLGSDPCKQEDSEDQGSLDGDPETRDSQTENKSPDGGAGGGSGDGGAGSKRRGPRTTIKAKQLEILKSAFSSTPKPTRHIREQLAKETGLPMRVIQRSKERRLKQLTSMGRSPFFGGSRKMRGFPLNLNPGALGGEDGPPPGFPYFGAEKFEFGYGGPVAFHHEFFGAHPPPHPHGPPFSGPGNPGLDPASLAGMAAAVAVTGEYPPPGAGGGPPEFLTGPPGQGPPAPSGGSPGEFLAPSGGAQGNPSAGGNGGGPGGGGGGGGFLEPHQMQSEGLAW</sequence>
<dbReference type="InterPro" id="IPR049619">
    <property type="entry name" value="Lhx1/5_LIM2"/>
</dbReference>
<feature type="region of interest" description="Disordered" evidence="12">
    <location>
        <begin position="404"/>
        <end position="527"/>
    </location>
</feature>
<dbReference type="SMART" id="SM00389">
    <property type="entry name" value="HOX"/>
    <property type="match status" value="1"/>
</dbReference>
<dbReference type="CDD" id="cd09375">
    <property type="entry name" value="LIM2_Lhx1_Lhx5"/>
    <property type="match status" value="1"/>
</dbReference>
<dbReference type="SUPFAM" id="SSF46689">
    <property type="entry name" value="Homeodomain-like"/>
    <property type="match status" value="1"/>
</dbReference>
<feature type="region of interest" description="Disordered" evidence="12">
    <location>
        <begin position="37"/>
        <end position="84"/>
    </location>
</feature>
<dbReference type="OrthoDB" id="10068367at2759"/>
<keyword evidence="5 10" id="KW-0440">LIM domain</keyword>
<dbReference type="GO" id="GO:0008270">
    <property type="term" value="F:zinc ion binding"/>
    <property type="evidence" value="ECO:0007669"/>
    <property type="project" value="InterPro"/>
</dbReference>
<proteinExistence type="predicted"/>
<name>A0A2A3ET79_APICC</name>
<evidence type="ECO:0000256" key="11">
    <source>
        <dbReference type="RuleBase" id="RU000682"/>
    </source>
</evidence>
<dbReference type="Gene3D" id="2.10.110.10">
    <property type="entry name" value="Cysteine Rich Protein"/>
    <property type="match status" value="1"/>
</dbReference>
<dbReference type="InterPro" id="IPR050453">
    <property type="entry name" value="LIM_Homeobox_TF"/>
</dbReference>
<dbReference type="PROSITE" id="PS50023">
    <property type="entry name" value="LIM_DOMAIN_2"/>
    <property type="match status" value="1"/>
</dbReference>
<gene>
    <name evidence="15" type="ORF">APICC_06338</name>
</gene>
<keyword evidence="8 9" id="KW-0539">Nucleus</keyword>
<feature type="region of interest" description="Disordered" evidence="12">
    <location>
        <begin position="674"/>
        <end position="749"/>
    </location>
</feature>
<dbReference type="InterPro" id="IPR001781">
    <property type="entry name" value="Znf_LIM"/>
</dbReference>
<protein>
    <submittedName>
        <fullName evidence="15">LIM/homeobox protein Lhx1</fullName>
    </submittedName>
</protein>
<dbReference type="CDD" id="cd00086">
    <property type="entry name" value="homeodomain"/>
    <property type="match status" value="1"/>
</dbReference>
<feature type="compositionally biased region" description="Gly residues" evidence="12">
    <location>
        <begin position="506"/>
        <end position="518"/>
    </location>
</feature>
<evidence type="ECO:0000256" key="12">
    <source>
        <dbReference type="SAM" id="MobiDB-lite"/>
    </source>
</evidence>
<feature type="region of interest" description="Disordered" evidence="12">
    <location>
        <begin position="637"/>
        <end position="661"/>
    </location>
</feature>
<dbReference type="InterPro" id="IPR001356">
    <property type="entry name" value="HD"/>
</dbReference>
<evidence type="ECO:0000256" key="9">
    <source>
        <dbReference type="PROSITE-ProRule" id="PRU00108"/>
    </source>
</evidence>
<keyword evidence="7 9" id="KW-0371">Homeobox</keyword>
<dbReference type="Gene3D" id="1.10.10.60">
    <property type="entry name" value="Homeodomain-like"/>
    <property type="match status" value="1"/>
</dbReference>
<dbReference type="FunFam" id="2.10.110.10:FF:000046">
    <property type="entry name" value="LIM/homeobox protein Lhx1"/>
    <property type="match status" value="1"/>
</dbReference>
<feature type="compositionally biased region" description="Basic and acidic residues" evidence="12">
    <location>
        <begin position="492"/>
        <end position="503"/>
    </location>
</feature>
<evidence type="ECO:0000256" key="3">
    <source>
        <dbReference type="ARBA" id="ARBA00022737"/>
    </source>
</evidence>
<evidence type="ECO:0000256" key="7">
    <source>
        <dbReference type="ARBA" id="ARBA00023155"/>
    </source>
</evidence>
<evidence type="ECO:0000313" key="15">
    <source>
        <dbReference type="EMBL" id="PBC34349.1"/>
    </source>
</evidence>
<dbReference type="GO" id="GO:0000981">
    <property type="term" value="F:DNA-binding transcription factor activity, RNA polymerase II-specific"/>
    <property type="evidence" value="ECO:0007669"/>
    <property type="project" value="TreeGrafter"/>
</dbReference>
<dbReference type="InterPro" id="IPR009057">
    <property type="entry name" value="Homeodomain-like_sf"/>
</dbReference>
<dbReference type="SMART" id="SM00132">
    <property type="entry name" value="LIM"/>
    <property type="match status" value="1"/>
</dbReference>
<dbReference type="GO" id="GO:0005634">
    <property type="term" value="C:nucleus"/>
    <property type="evidence" value="ECO:0007669"/>
    <property type="project" value="UniProtKB-SubCell"/>
</dbReference>
<accession>A0A2A3ET79</accession>
<evidence type="ECO:0000259" key="13">
    <source>
        <dbReference type="PROSITE" id="PS50023"/>
    </source>
</evidence>
<feature type="compositionally biased region" description="Pro residues" evidence="12">
    <location>
        <begin position="639"/>
        <end position="650"/>
    </location>
</feature>
<feature type="region of interest" description="Disordered" evidence="12">
    <location>
        <begin position="217"/>
        <end position="247"/>
    </location>
</feature>
<dbReference type="SUPFAM" id="SSF57716">
    <property type="entry name" value="Glucocorticoid receptor-like (DNA-binding domain)"/>
    <property type="match status" value="1"/>
</dbReference>
<keyword evidence="16" id="KW-1185">Reference proteome</keyword>
<evidence type="ECO:0000256" key="10">
    <source>
        <dbReference type="PROSITE-ProRule" id="PRU00125"/>
    </source>
</evidence>
<evidence type="ECO:0000256" key="2">
    <source>
        <dbReference type="ARBA" id="ARBA00022723"/>
    </source>
</evidence>
<evidence type="ECO:0000256" key="6">
    <source>
        <dbReference type="ARBA" id="ARBA00023125"/>
    </source>
</evidence>
<dbReference type="GO" id="GO:0030182">
    <property type="term" value="P:neuron differentiation"/>
    <property type="evidence" value="ECO:0007669"/>
    <property type="project" value="TreeGrafter"/>
</dbReference>
<dbReference type="PROSITE" id="PS00478">
    <property type="entry name" value="LIM_DOMAIN_1"/>
    <property type="match status" value="1"/>
</dbReference>
<evidence type="ECO:0000313" key="16">
    <source>
        <dbReference type="Proteomes" id="UP000242457"/>
    </source>
</evidence>
<evidence type="ECO:0000256" key="8">
    <source>
        <dbReference type="ARBA" id="ARBA00023242"/>
    </source>
</evidence>
<evidence type="ECO:0000259" key="14">
    <source>
        <dbReference type="PROSITE" id="PS50071"/>
    </source>
</evidence>
<keyword evidence="4 10" id="KW-0862">Zinc</keyword>
<dbReference type="Pfam" id="PF00412">
    <property type="entry name" value="LIM"/>
    <property type="match status" value="1"/>
</dbReference>
<feature type="domain" description="LIM zinc-binding" evidence="13">
    <location>
        <begin position="312"/>
        <end position="375"/>
    </location>
</feature>
<evidence type="ECO:0000256" key="1">
    <source>
        <dbReference type="ARBA" id="ARBA00004123"/>
    </source>
</evidence>
<feature type="compositionally biased region" description="Gly residues" evidence="12">
    <location>
        <begin position="713"/>
        <end position="736"/>
    </location>
</feature>
<feature type="compositionally biased region" description="Low complexity" evidence="12">
    <location>
        <begin position="651"/>
        <end position="661"/>
    </location>
</feature>
<dbReference type="Pfam" id="PF00046">
    <property type="entry name" value="Homeodomain"/>
    <property type="match status" value="1"/>
</dbReference>
<dbReference type="PANTHER" id="PTHR24208:SF105">
    <property type="entry name" value="DLIM1"/>
    <property type="match status" value="1"/>
</dbReference>
<dbReference type="AlphaFoldDB" id="A0A2A3ET79"/>
<dbReference type="PROSITE" id="PS50071">
    <property type="entry name" value="HOMEOBOX_2"/>
    <property type="match status" value="1"/>
</dbReference>
<comment type="subcellular location">
    <subcellularLocation>
        <location evidence="1 9 11">Nucleus</location>
    </subcellularLocation>
</comment>
<dbReference type="GO" id="GO:0000977">
    <property type="term" value="F:RNA polymerase II transcription regulatory region sequence-specific DNA binding"/>
    <property type="evidence" value="ECO:0007669"/>
    <property type="project" value="TreeGrafter"/>
</dbReference>
<keyword evidence="6 9" id="KW-0238">DNA-binding</keyword>
<feature type="domain" description="Homeobox" evidence="14">
    <location>
        <begin position="519"/>
        <end position="566"/>
    </location>
</feature>
<keyword evidence="3" id="KW-0677">Repeat</keyword>
<evidence type="ECO:0000256" key="4">
    <source>
        <dbReference type="ARBA" id="ARBA00022833"/>
    </source>
</evidence>
<reference evidence="15 16" key="1">
    <citation type="submission" date="2014-07" db="EMBL/GenBank/DDBJ databases">
        <title>Genomic and transcriptomic analysis on Apis cerana provide comprehensive insights into honey bee biology.</title>
        <authorList>
            <person name="Diao Q."/>
            <person name="Sun L."/>
            <person name="Zheng H."/>
            <person name="Zheng H."/>
            <person name="Xu S."/>
            <person name="Wang S."/>
            <person name="Zeng Z."/>
            <person name="Hu F."/>
            <person name="Su S."/>
            <person name="Wu J."/>
        </authorList>
    </citation>
    <scope>NUCLEOTIDE SEQUENCE [LARGE SCALE GENOMIC DNA]</scope>
    <source>
        <tissue evidence="15">Pupae without intestine</tissue>
    </source>
</reference>
<dbReference type="Proteomes" id="UP000242457">
    <property type="component" value="Unassembled WGS sequence"/>
</dbReference>
<dbReference type="EMBL" id="KZ288192">
    <property type="protein sequence ID" value="PBC34349.1"/>
    <property type="molecule type" value="Genomic_DNA"/>
</dbReference>
<dbReference type="PANTHER" id="PTHR24208">
    <property type="entry name" value="LIM/HOMEOBOX PROTEIN LHX"/>
    <property type="match status" value="1"/>
</dbReference>
<evidence type="ECO:0000256" key="5">
    <source>
        <dbReference type="ARBA" id="ARBA00023038"/>
    </source>
</evidence>